<evidence type="ECO:0000313" key="1">
    <source>
        <dbReference type="EMBL" id="MBR8646203.1"/>
    </source>
</evidence>
<gene>
    <name evidence="1" type="ORF">KEH51_27505</name>
</gene>
<reference evidence="1" key="1">
    <citation type="submission" date="2021-04" db="EMBL/GenBank/DDBJ databases">
        <title>Whole genome sequencing of Enterococci isolates from hospitalized patients.</title>
        <authorList>
            <person name="Ogoti B.M."/>
            <person name="Onyambu F.G."/>
        </authorList>
    </citation>
    <scope>NUCLEOTIDE SEQUENCE</scope>
    <source>
        <strain evidence="1">242</strain>
    </source>
</reference>
<accession>A0A941J3Q6</accession>
<dbReference type="Proteomes" id="UP000680045">
    <property type="component" value="Unassembled WGS sequence"/>
</dbReference>
<proteinExistence type="predicted"/>
<evidence type="ECO:0000313" key="2">
    <source>
        <dbReference type="Proteomes" id="UP000680045"/>
    </source>
</evidence>
<protein>
    <submittedName>
        <fullName evidence="1">Uncharacterized protein</fullName>
    </submittedName>
</protein>
<dbReference type="EMBL" id="JAGTPW010000078">
    <property type="protein sequence ID" value="MBR8646203.1"/>
    <property type="molecule type" value="Genomic_DNA"/>
</dbReference>
<organism evidence="1 2">
    <name type="scientific">Peribacillus frigoritolerans</name>
    <dbReference type="NCBI Taxonomy" id="450367"/>
    <lineage>
        <taxon>Bacteria</taxon>
        <taxon>Bacillati</taxon>
        <taxon>Bacillota</taxon>
        <taxon>Bacilli</taxon>
        <taxon>Bacillales</taxon>
        <taxon>Bacillaceae</taxon>
        <taxon>Peribacillus</taxon>
    </lineage>
</organism>
<name>A0A941J3Q6_9BACI</name>
<dbReference type="AlphaFoldDB" id="A0A941J3Q6"/>
<comment type="caution">
    <text evidence="1">The sequence shown here is derived from an EMBL/GenBank/DDBJ whole genome shotgun (WGS) entry which is preliminary data.</text>
</comment>
<sequence length="56" mass="6397">MELIKEIQLDSKEVEEAITEYLKNEGFKTVSFKSKSTNVWGLPYPISASIVVEDFD</sequence>